<name>H5SBZ6_9BACT</name>
<evidence type="ECO:0000313" key="1">
    <source>
        <dbReference type="EMBL" id="BAL53682.1"/>
    </source>
</evidence>
<dbReference type="EMBL" id="AP011664">
    <property type="protein sequence ID" value="BAL53682.1"/>
    <property type="molecule type" value="Genomic_DNA"/>
</dbReference>
<dbReference type="AlphaFoldDB" id="H5SBZ6"/>
<organism evidence="1">
    <name type="scientific">uncultured Planctomycetota bacterium</name>
    <dbReference type="NCBI Taxonomy" id="120965"/>
    <lineage>
        <taxon>Bacteria</taxon>
        <taxon>Pseudomonadati</taxon>
        <taxon>Planctomycetota</taxon>
        <taxon>environmental samples</taxon>
    </lineage>
</organism>
<sequence length="173" mass="20087">MLANQSAVSYAYEADNDSDGWDWRGDATHYRHGEGCEMSRYRWLFVGAIWSGLVSSETQAQEILSPSGRVFVRISQVPSISHYYPAGAVFLPYVPPVQPNFSQVELYYPSAWRYYPNIRFATDYYWYPYPYYNYYVHMPGYWFGPGALPPEGEAPLPGVWPRTWELPLPRSIE</sequence>
<gene>
    <name evidence="1" type="ORF">HGMM_F07G10C10</name>
</gene>
<accession>H5SBZ6</accession>
<proteinExistence type="predicted"/>
<reference evidence="1" key="1">
    <citation type="journal article" date="2005" name="Environ. Microbiol.">
        <title>Genetic and functional properties of uncultivated thermophilic crenarchaeotes from a subsurface gold mine as revealed by analysis of genome fragments.</title>
        <authorList>
            <person name="Nunoura T."/>
            <person name="Hirayama H."/>
            <person name="Takami H."/>
            <person name="Oida H."/>
            <person name="Nishi S."/>
            <person name="Shimamura S."/>
            <person name="Suzuki Y."/>
            <person name="Inagaki F."/>
            <person name="Takai K."/>
            <person name="Nealson K.H."/>
            <person name="Horikoshi K."/>
        </authorList>
    </citation>
    <scope>NUCLEOTIDE SEQUENCE</scope>
</reference>
<reference evidence="1" key="2">
    <citation type="journal article" date="2012" name="PLoS ONE">
        <title>A Deeply Branching Thermophilic Bacterium with an Ancient Acetyl-CoA Pathway Dominates a Subsurface Ecosystem.</title>
        <authorList>
            <person name="Takami H."/>
            <person name="Noguchi H."/>
            <person name="Takaki Y."/>
            <person name="Uchiyama I."/>
            <person name="Toyoda A."/>
            <person name="Nishi S."/>
            <person name="Chee G.-J."/>
            <person name="Arai W."/>
            <person name="Nunoura T."/>
            <person name="Itoh T."/>
            <person name="Hattori M."/>
            <person name="Takai K."/>
        </authorList>
    </citation>
    <scope>NUCLEOTIDE SEQUENCE</scope>
</reference>
<protein>
    <submittedName>
        <fullName evidence="1">Uncharacterized protein</fullName>
    </submittedName>
</protein>